<dbReference type="GO" id="GO:0004674">
    <property type="term" value="F:protein serine/threonine kinase activity"/>
    <property type="evidence" value="ECO:0007669"/>
    <property type="project" value="TreeGrafter"/>
</dbReference>
<feature type="domain" description="HipA N-terminal subdomain 1" evidence="5">
    <location>
        <begin position="14"/>
        <end position="92"/>
    </location>
</feature>
<evidence type="ECO:0000313" key="7">
    <source>
        <dbReference type="Proteomes" id="UP000294555"/>
    </source>
</evidence>
<sequence>MKSINVVIDWHGSQRLVGQLDVYASRGTERYQFAYTTDWARNGFAIDPALELIPRIPYTDNKLWGAFQDISPDRWGRLVQSRVQNRHLSESDFLLGVSDHMSLGALRLSDIAQSDVFLADNHDVPKLVNLRELEAAVHRFEAGQESPADLAMIAPPGSSLGGAHPKASVEDENKLWLAKFQSNTDTERVSLWEATMLDLAKNAGIRTAHYRVLDGGGDRPVLLVERFDRVKGKRIPFISAMTLLERNENSKEGASYIDIADALTHYSPQPAADKLELFSRMIFNAMSGNIDDHLRNHGFLREPRGWRLAPAYDINPTMEHYARRNHNLSFDSDRSRPSLDTCLELAEFFGAGKTEMNTALVKIAYALSNWRNVAKRNGLSGDEIKRMERSFEHDDTENLLRYLPLR</sequence>
<dbReference type="InterPro" id="IPR052028">
    <property type="entry name" value="HipA_Ser/Thr_kinase"/>
</dbReference>
<dbReference type="GO" id="GO:0005829">
    <property type="term" value="C:cytosol"/>
    <property type="evidence" value="ECO:0007669"/>
    <property type="project" value="TreeGrafter"/>
</dbReference>
<gene>
    <name evidence="6" type="ORF">EZJ58_3266</name>
</gene>
<dbReference type="Pfam" id="PF07804">
    <property type="entry name" value="HipA_C"/>
    <property type="match status" value="1"/>
</dbReference>
<dbReference type="Proteomes" id="UP000294555">
    <property type="component" value="Unassembled WGS sequence"/>
</dbReference>
<dbReference type="Pfam" id="PF13657">
    <property type="entry name" value="Couple_hipA"/>
    <property type="match status" value="1"/>
</dbReference>
<keyword evidence="7" id="KW-1185">Reference proteome</keyword>
<evidence type="ECO:0000256" key="1">
    <source>
        <dbReference type="ARBA" id="ARBA00010164"/>
    </source>
</evidence>
<keyword evidence="2" id="KW-0808">Transferase</keyword>
<accession>A0A4R1NC60</accession>
<organism evidence="6 7">
    <name type="scientific">Sodalis ligni</name>
    <dbReference type="NCBI Taxonomy" id="2697027"/>
    <lineage>
        <taxon>Bacteria</taxon>
        <taxon>Pseudomonadati</taxon>
        <taxon>Pseudomonadota</taxon>
        <taxon>Gammaproteobacteria</taxon>
        <taxon>Enterobacterales</taxon>
        <taxon>Bruguierivoracaceae</taxon>
        <taxon>Sodalis</taxon>
    </lineage>
</organism>
<feature type="domain" description="HipA-like C-terminal" evidence="4">
    <location>
        <begin position="158"/>
        <end position="364"/>
    </location>
</feature>
<comment type="similarity">
    <text evidence="1">Belongs to the HipA Ser/Thr kinase family.</text>
</comment>
<evidence type="ECO:0000259" key="5">
    <source>
        <dbReference type="Pfam" id="PF13657"/>
    </source>
</evidence>
<evidence type="ECO:0000259" key="4">
    <source>
        <dbReference type="Pfam" id="PF07804"/>
    </source>
</evidence>
<dbReference type="InterPro" id="IPR012893">
    <property type="entry name" value="HipA-like_C"/>
</dbReference>
<dbReference type="AlphaFoldDB" id="A0A4R1NC60"/>
<dbReference type="OrthoDB" id="9805913at2"/>
<dbReference type="InterPro" id="IPR017508">
    <property type="entry name" value="HipA_N1"/>
</dbReference>
<keyword evidence="3 6" id="KW-0418">Kinase</keyword>
<dbReference type="Gene3D" id="1.10.1070.20">
    <property type="match status" value="1"/>
</dbReference>
<name>A0A4R1NC60_9GAMM</name>
<evidence type="ECO:0000313" key="6">
    <source>
        <dbReference type="EMBL" id="TCL05104.1"/>
    </source>
</evidence>
<proteinExistence type="inferred from homology"/>
<comment type="caution">
    <text evidence="6">The sequence shown here is derived from an EMBL/GenBank/DDBJ whole genome shotgun (WGS) entry which is preliminary data.</text>
</comment>
<protein>
    <submittedName>
        <fullName evidence="6">Serine/threonine-protein kinase HipA</fullName>
    </submittedName>
</protein>
<evidence type="ECO:0000256" key="2">
    <source>
        <dbReference type="ARBA" id="ARBA00022679"/>
    </source>
</evidence>
<dbReference type="EMBL" id="SJOI01000001">
    <property type="protein sequence ID" value="TCL05104.1"/>
    <property type="molecule type" value="Genomic_DNA"/>
</dbReference>
<evidence type="ECO:0000256" key="3">
    <source>
        <dbReference type="ARBA" id="ARBA00022777"/>
    </source>
</evidence>
<reference evidence="6 7" key="1">
    <citation type="submission" date="2019-02" db="EMBL/GenBank/DDBJ databases">
        <title>Investigation of anaerobic lignin degradation for improved lignocellulosic biofuels.</title>
        <authorList>
            <person name="Deangelis K."/>
        </authorList>
    </citation>
    <scope>NUCLEOTIDE SEQUENCE [LARGE SCALE GENOMIC DNA]</scope>
    <source>
        <strain evidence="6 7">159R</strain>
    </source>
</reference>
<dbReference type="PANTHER" id="PTHR37419">
    <property type="entry name" value="SERINE/THREONINE-PROTEIN KINASE TOXIN HIPA"/>
    <property type="match status" value="1"/>
</dbReference>